<dbReference type="Proteomes" id="UP001215280">
    <property type="component" value="Unassembled WGS sequence"/>
</dbReference>
<evidence type="ECO:0000313" key="2">
    <source>
        <dbReference type="EMBL" id="KAJ7763207.1"/>
    </source>
</evidence>
<name>A0AAD7JFF0_9AGAR</name>
<feature type="transmembrane region" description="Helical" evidence="1">
    <location>
        <begin position="102"/>
        <end position="122"/>
    </location>
</feature>
<keyword evidence="1" id="KW-0812">Transmembrane</keyword>
<accession>A0AAD7JFF0</accession>
<keyword evidence="1" id="KW-0472">Membrane</keyword>
<feature type="transmembrane region" description="Helical" evidence="1">
    <location>
        <begin position="473"/>
        <end position="493"/>
    </location>
</feature>
<evidence type="ECO:0000313" key="3">
    <source>
        <dbReference type="Proteomes" id="UP001215280"/>
    </source>
</evidence>
<comment type="caution">
    <text evidence="2">The sequence shown here is derived from an EMBL/GenBank/DDBJ whole genome shotgun (WGS) entry which is preliminary data.</text>
</comment>
<protein>
    <submittedName>
        <fullName evidence="2">Uncharacterized protein</fullName>
    </submittedName>
</protein>
<feature type="transmembrane region" description="Helical" evidence="1">
    <location>
        <begin position="77"/>
        <end position="96"/>
    </location>
</feature>
<keyword evidence="3" id="KW-1185">Reference proteome</keyword>
<evidence type="ECO:0000256" key="1">
    <source>
        <dbReference type="SAM" id="Phobius"/>
    </source>
</evidence>
<dbReference type="AlphaFoldDB" id="A0AAD7JFF0"/>
<gene>
    <name evidence="2" type="ORF">DFH07DRAFT_956581</name>
</gene>
<organism evidence="2 3">
    <name type="scientific">Mycena maculata</name>
    <dbReference type="NCBI Taxonomy" id="230809"/>
    <lineage>
        <taxon>Eukaryota</taxon>
        <taxon>Fungi</taxon>
        <taxon>Dikarya</taxon>
        <taxon>Basidiomycota</taxon>
        <taxon>Agaricomycotina</taxon>
        <taxon>Agaricomycetes</taxon>
        <taxon>Agaricomycetidae</taxon>
        <taxon>Agaricales</taxon>
        <taxon>Marasmiineae</taxon>
        <taxon>Mycenaceae</taxon>
        <taxon>Mycena</taxon>
    </lineage>
</organism>
<reference evidence="2" key="1">
    <citation type="submission" date="2023-03" db="EMBL/GenBank/DDBJ databases">
        <title>Massive genome expansion in bonnet fungi (Mycena s.s.) driven by repeated elements and novel gene families across ecological guilds.</title>
        <authorList>
            <consortium name="Lawrence Berkeley National Laboratory"/>
            <person name="Harder C.B."/>
            <person name="Miyauchi S."/>
            <person name="Viragh M."/>
            <person name="Kuo A."/>
            <person name="Thoen E."/>
            <person name="Andreopoulos B."/>
            <person name="Lu D."/>
            <person name="Skrede I."/>
            <person name="Drula E."/>
            <person name="Henrissat B."/>
            <person name="Morin E."/>
            <person name="Kohler A."/>
            <person name="Barry K."/>
            <person name="LaButti K."/>
            <person name="Morin E."/>
            <person name="Salamov A."/>
            <person name="Lipzen A."/>
            <person name="Mereny Z."/>
            <person name="Hegedus B."/>
            <person name="Baldrian P."/>
            <person name="Stursova M."/>
            <person name="Weitz H."/>
            <person name="Taylor A."/>
            <person name="Grigoriev I.V."/>
            <person name="Nagy L.G."/>
            <person name="Martin F."/>
            <person name="Kauserud H."/>
        </authorList>
    </citation>
    <scope>NUCLEOTIDE SEQUENCE</scope>
    <source>
        <strain evidence="2">CBHHK188m</strain>
    </source>
</reference>
<proteinExistence type="predicted"/>
<keyword evidence="1" id="KW-1133">Transmembrane helix</keyword>
<dbReference type="EMBL" id="JARJLG010000041">
    <property type="protein sequence ID" value="KAJ7763207.1"/>
    <property type="molecule type" value="Genomic_DNA"/>
</dbReference>
<sequence>METLRHSILYQSQSYSAITDSAAQYTRRVIWPLVVIGGQLLLLALSWIFFVVVRAPGQILLLLKVAGFLEVYPQSKTYLVTFMANILSTLSSYLFSQAVRHAIVLYLTRPISVTTLGFGIAISKKNLILQRREIRWTMTAADFFIASLSQTAAWSSLLTPNQIVILTPLRGEELDQSSASLNSQLETLSLDDIESYTGIVPVTLEGAVGSNTTHLLTTNTNHSSLVPYLRSFASDYSMTMVQQGLRAGAVGQYQQLNENTVPSLTRSAYLLTNTNYTHVKLAAECSNGGKDSVDAVSSTNDTLFGLACGSGTYTVIIDSQGLYSGPNGQSIVCAVDTHIMDFNVIYSNGHIYKELCLDPHIEPVPSAISSAALYGLKQVFITGQSASRNAVGDSINGIFVDVAKGIHVSHLELWAEAHIRGVIIFVGTAVKTNLSSYAGLLGGDLPKTMIWDINGTASSLMTGWQYHEELKNILMLLPITFIAIASIVIVLFAEWKHQGIPERHPTFDTGNPLLLMAAASAGGMPEIFHGLTKNDLAEGSGKMVKLSYVEEKDLEGFVQA</sequence>
<feature type="transmembrane region" description="Helical" evidence="1">
    <location>
        <begin position="29"/>
        <end position="56"/>
    </location>
</feature>